<dbReference type="GO" id="GO:0070740">
    <property type="term" value="F:tubulin-glutamic acid ligase activity"/>
    <property type="evidence" value="ECO:0000318"/>
    <property type="project" value="GO_Central"/>
</dbReference>
<keyword evidence="1 4" id="KW-0436">Ligase</keyword>
<dbReference type="InterPro" id="IPR004344">
    <property type="entry name" value="TTL/TTLL_fam"/>
</dbReference>
<evidence type="ECO:0000256" key="2">
    <source>
        <dbReference type="ARBA" id="ARBA00022741"/>
    </source>
</evidence>
<dbReference type="VEuPathDB" id="TrichDB:TVAGG3_0953810"/>
<reference evidence="4" key="2">
    <citation type="journal article" date="2007" name="Science">
        <title>Draft genome sequence of the sexually transmitted pathogen Trichomonas vaginalis.</title>
        <authorList>
            <person name="Carlton J.M."/>
            <person name="Hirt R.P."/>
            <person name="Silva J.C."/>
            <person name="Delcher A.L."/>
            <person name="Schatz M."/>
            <person name="Zhao Q."/>
            <person name="Wortman J.R."/>
            <person name="Bidwell S.L."/>
            <person name="Alsmark U.C.M."/>
            <person name="Besteiro S."/>
            <person name="Sicheritz-Ponten T."/>
            <person name="Noel C.J."/>
            <person name="Dacks J.B."/>
            <person name="Foster P.G."/>
            <person name="Simillion C."/>
            <person name="Van de Peer Y."/>
            <person name="Miranda-Saavedra D."/>
            <person name="Barton G.J."/>
            <person name="Westrop G.D."/>
            <person name="Mueller S."/>
            <person name="Dessi D."/>
            <person name="Fiori P.L."/>
            <person name="Ren Q."/>
            <person name="Paulsen I."/>
            <person name="Zhang H."/>
            <person name="Bastida-Corcuera F.D."/>
            <person name="Simoes-Barbosa A."/>
            <person name="Brown M.T."/>
            <person name="Hayes R.D."/>
            <person name="Mukherjee M."/>
            <person name="Okumura C.Y."/>
            <person name="Schneider R."/>
            <person name="Smith A.J."/>
            <person name="Vanacova S."/>
            <person name="Villalvazo M."/>
            <person name="Haas B.J."/>
            <person name="Pertea M."/>
            <person name="Feldblyum T.V."/>
            <person name="Utterback T.R."/>
            <person name="Shu C.L."/>
            <person name="Osoegawa K."/>
            <person name="de Jong P.J."/>
            <person name="Hrdy I."/>
            <person name="Horvathova L."/>
            <person name="Zubacova Z."/>
            <person name="Dolezal P."/>
            <person name="Malik S.B."/>
            <person name="Logsdon J.M. Jr."/>
            <person name="Henze K."/>
            <person name="Gupta A."/>
            <person name="Wang C.C."/>
            <person name="Dunne R.L."/>
            <person name="Upcroft J.A."/>
            <person name="Upcroft P."/>
            <person name="White O."/>
            <person name="Salzberg S.L."/>
            <person name="Tang P."/>
            <person name="Chiu C.-H."/>
            <person name="Lee Y.-S."/>
            <person name="Embley T.M."/>
            <person name="Coombs G.H."/>
            <person name="Mottram J.C."/>
            <person name="Tachezy J."/>
            <person name="Fraser-Liggett C.M."/>
            <person name="Johnson P.J."/>
        </authorList>
    </citation>
    <scope>NUCLEOTIDE SEQUENCE [LARGE SCALE GENOMIC DNA]</scope>
    <source>
        <strain evidence="4">G3</strain>
    </source>
</reference>
<dbReference type="VEuPathDB" id="TrichDB:TVAG_163740"/>
<evidence type="ECO:0000256" key="3">
    <source>
        <dbReference type="ARBA" id="ARBA00022840"/>
    </source>
</evidence>
<dbReference type="Gene3D" id="3.30.470.20">
    <property type="entry name" value="ATP-grasp fold, B domain"/>
    <property type="match status" value="1"/>
</dbReference>
<proteinExistence type="predicted"/>
<organism evidence="4 5">
    <name type="scientific">Trichomonas vaginalis (strain ATCC PRA-98 / G3)</name>
    <dbReference type="NCBI Taxonomy" id="412133"/>
    <lineage>
        <taxon>Eukaryota</taxon>
        <taxon>Metamonada</taxon>
        <taxon>Parabasalia</taxon>
        <taxon>Trichomonadida</taxon>
        <taxon>Trichomonadidae</taxon>
        <taxon>Trichomonas</taxon>
    </lineage>
</organism>
<reference evidence="4" key="1">
    <citation type="submission" date="2006-10" db="EMBL/GenBank/DDBJ databases">
        <authorList>
            <person name="Amadeo P."/>
            <person name="Zhao Q."/>
            <person name="Wortman J."/>
            <person name="Fraser-Liggett C."/>
            <person name="Carlton J."/>
        </authorList>
    </citation>
    <scope>NUCLEOTIDE SEQUENCE</scope>
    <source>
        <strain evidence="4">G3</strain>
    </source>
</reference>
<dbReference type="OMA" id="INIICRK"/>
<name>A2DG51_TRIV3</name>
<gene>
    <name evidence="4" type="ORF">TVAG_163740</name>
</gene>
<dbReference type="GO" id="GO:0005524">
    <property type="term" value="F:ATP binding"/>
    <property type="evidence" value="ECO:0007669"/>
    <property type="project" value="UniProtKB-KW"/>
</dbReference>
<dbReference type="SMR" id="A2DG51"/>
<accession>A2DG51</accession>
<sequence length="418" mass="48211">MTGIYATIEGGKFRSILEAMLEADVSIEDKESTAMLVWHDSLRECDFFGPLKPWQIVNRIPSINIICRKCPYTRVIMRMQPHFPNLYNFLPKSYILPIQLKDFLHELQTSGQTYIYKPDGGSKGVEILIFKSGEKFEVPHESSLAVAQQYIDSYLIDGTKFDLRLYVLIASIEPLRIYVYRNGLARFCSEKFETGTAFSQLTNVSLNSENPDCDISEISQLVSDIFPRMEAMGVDVNAVWERIDNAIVSTVIAAHEFLVRSEEIYCPKTGYSRCFHLLGFDVLLDRNLNPWILEVNNRPSLDYYRGKERRMKVGAIRDAIKICCPLHHAQMALAARKWAWDKDSWLQFVKETPSLIENMELTRSDVEKNTLFHLVYPSNHPNAKEWEKALEMTRSMPLELLPGMKLPESILKTLKYVF</sequence>
<dbReference type="PANTHER" id="PTHR12241:SF154">
    <property type="entry name" value="TUBULIN POLYGLUTAMYLASE TTLL11"/>
    <property type="match status" value="1"/>
</dbReference>
<dbReference type="InParanoid" id="A2DG51"/>
<dbReference type="GO" id="GO:0000226">
    <property type="term" value="P:microtubule cytoskeleton organization"/>
    <property type="evidence" value="ECO:0000318"/>
    <property type="project" value="GO_Central"/>
</dbReference>
<dbReference type="Pfam" id="PF03133">
    <property type="entry name" value="TTL"/>
    <property type="match status" value="1"/>
</dbReference>
<evidence type="ECO:0000313" key="4">
    <source>
        <dbReference type="EMBL" id="EAY20678.1"/>
    </source>
</evidence>
<dbReference type="PROSITE" id="PS51221">
    <property type="entry name" value="TTL"/>
    <property type="match status" value="1"/>
</dbReference>
<dbReference type="AlphaFoldDB" id="A2DG51"/>
<dbReference type="SUPFAM" id="SSF56059">
    <property type="entry name" value="Glutathione synthetase ATP-binding domain-like"/>
    <property type="match status" value="1"/>
</dbReference>
<dbReference type="eggNOG" id="KOG2158">
    <property type="taxonomic scope" value="Eukaryota"/>
</dbReference>
<dbReference type="OrthoDB" id="202825at2759"/>
<evidence type="ECO:0000313" key="5">
    <source>
        <dbReference type="Proteomes" id="UP000001542"/>
    </source>
</evidence>
<dbReference type="PANTHER" id="PTHR12241">
    <property type="entry name" value="TUBULIN POLYGLUTAMYLASE"/>
    <property type="match status" value="1"/>
</dbReference>
<keyword evidence="3" id="KW-0067">ATP-binding</keyword>
<dbReference type="Proteomes" id="UP000001542">
    <property type="component" value="Unassembled WGS sequence"/>
</dbReference>
<protein>
    <submittedName>
        <fullName evidence="4">Tubulin-tyrosine ligase family protein</fullName>
    </submittedName>
</protein>
<dbReference type="GO" id="GO:0036064">
    <property type="term" value="C:ciliary basal body"/>
    <property type="evidence" value="ECO:0000318"/>
    <property type="project" value="GO_Central"/>
</dbReference>
<dbReference type="GO" id="GO:0015631">
    <property type="term" value="F:tubulin binding"/>
    <property type="evidence" value="ECO:0000318"/>
    <property type="project" value="GO_Central"/>
</dbReference>
<dbReference type="EMBL" id="DS113196">
    <property type="protein sequence ID" value="EAY20678.1"/>
    <property type="molecule type" value="Genomic_DNA"/>
</dbReference>
<dbReference type="KEGG" id="tva:5466221"/>
<dbReference type="RefSeq" id="XP_001581664.1">
    <property type="nucleotide sequence ID" value="XM_001581614.1"/>
</dbReference>
<keyword evidence="2" id="KW-0547">Nucleotide-binding</keyword>
<keyword evidence="5" id="KW-1185">Reference proteome</keyword>
<evidence type="ECO:0000256" key="1">
    <source>
        <dbReference type="ARBA" id="ARBA00022598"/>
    </source>
</evidence>